<protein>
    <recommendedName>
        <fullName evidence="6">Transducin/WD40 repeat-like superfamily protein</fullName>
    </recommendedName>
</protein>
<sequence>MGLSSKPLHRGVKHDISCLSQDSYGPYIAASCMDNIIYLYSVLHMNKGLIKVYTSIKIRVFFRQGGVKHDISCLSQDSYGPYIAASCMDNIIYLYSVLHMNKGLIKDNSIAAKSQIKFLKVENLGNQLVQQKGKPKIEVYEKDRKKGAGALTTHARVQ</sequence>
<dbReference type="SMART" id="SM00320">
    <property type="entry name" value="WD40"/>
    <property type="match status" value="2"/>
</dbReference>
<evidence type="ECO:0000313" key="5">
    <source>
        <dbReference type="Proteomes" id="UP000007305"/>
    </source>
</evidence>
<dbReference type="InterPro" id="IPR036322">
    <property type="entry name" value="WD40_repeat_dom_sf"/>
</dbReference>
<reference evidence="5" key="1">
    <citation type="submission" date="2015-12" db="EMBL/GenBank/DDBJ databases">
        <title>Update maize B73 reference genome by single molecule sequencing technologies.</title>
        <authorList>
            <consortium name="Maize Genome Sequencing Project"/>
            <person name="Ware D."/>
        </authorList>
    </citation>
    <scope>NUCLEOTIDE SEQUENCE [LARGE SCALE GENOMIC DNA]</scope>
    <source>
        <strain evidence="5">cv. B73</strain>
    </source>
</reference>
<reference evidence="4" key="2">
    <citation type="submission" date="2019-07" db="EMBL/GenBank/DDBJ databases">
        <authorList>
            <person name="Seetharam A."/>
            <person name="Woodhouse M."/>
            <person name="Cannon E."/>
        </authorList>
    </citation>
    <scope>NUCLEOTIDE SEQUENCE [LARGE SCALE GENOMIC DNA]</scope>
    <source>
        <strain evidence="4">cv. B73</strain>
    </source>
</reference>
<reference evidence="4" key="3">
    <citation type="submission" date="2021-05" db="UniProtKB">
        <authorList>
            <consortium name="EnsemblPlants"/>
        </authorList>
    </citation>
    <scope>IDENTIFICATION</scope>
    <source>
        <strain evidence="4">cv. B73</strain>
    </source>
</reference>
<organism evidence="4 5">
    <name type="scientific">Zea mays</name>
    <name type="common">Maize</name>
    <dbReference type="NCBI Taxonomy" id="4577"/>
    <lineage>
        <taxon>Eukaryota</taxon>
        <taxon>Viridiplantae</taxon>
        <taxon>Streptophyta</taxon>
        <taxon>Embryophyta</taxon>
        <taxon>Tracheophyta</taxon>
        <taxon>Spermatophyta</taxon>
        <taxon>Magnoliopsida</taxon>
        <taxon>Liliopsida</taxon>
        <taxon>Poales</taxon>
        <taxon>Poaceae</taxon>
        <taxon>PACMAD clade</taxon>
        <taxon>Panicoideae</taxon>
        <taxon>Andropogonodae</taxon>
        <taxon>Andropogoneae</taxon>
        <taxon>Tripsacinae</taxon>
        <taxon>Zea</taxon>
    </lineage>
</organism>
<dbReference type="Proteomes" id="UP000007305">
    <property type="component" value="Chromosome 1"/>
</dbReference>
<evidence type="ECO:0000256" key="2">
    <source>
        <dbReference type="ARBA" id="ARBA00022786"/>
    </source>
</evidence>
<evidence type="ECO:0000256" key="1">
    <source>
        <dbReference type="ARBA" id="ARBA00004906"/>
    </source>
</evidence>
<dbReference type="InterPro" id="IPR001680">
    <property type="entry name" value="WD40_rpt"/>
</dbReference>
<comment type="pathway">
    <text evidence="1">Protein modification; protein ubiquitination.</text>
</comment>
<dbReference type="SUPFAM" id="SSF50978">
    <property type="entry name" value="WD40 repeat-like"/>
    <property type="match status" value="1"/>
</dbReference>
<dbReference type="PANTHER" id="PTHR22852">
    <property type="entry name" value="LETHAL 2 DENTICLELESS PROTEIN RETINOIC ACID-REGULATED NUCLEAR MATRIX-ASSOCIATED PROTEIN"/>
    <property type="match status" value="1"/>
</dbReference>
<comment type="similarity">
    <text evidence="3">Belongs to the WD repeat cdt2 family.</text>
</comment>
<accession>A0A804LJF5</accession>
<keyword evidence="2" id="KW-0833">Ubl conjugation pathway</keyword>
<dbReference type="Pfam" id="PF00400">
    <property type="entry name" value="WD40"/>
    <property type="match status" value="2"/>
</dbReference>
<dbReference type="Gramene" id="Zm00001eb015370_T004">
    <property type="protein sequence ID" value="Zm00001eb015370_P004"/>
    <property type="gene ID" value="Zm00001eb015370"/>
</dbReference>
<name>A0A804LJF5_MAIZE</name>
<dbReference type="InterPro" id="IPR015943">
    <property type="entry name" value="WD40/YVTN_repeat-like_dom_sf"/>
</dbReference>
<evidence type="ECO:0000313" key="4">
    <source>
        <dbReference type="EnsemblPlants" id="Zm00001eb015370_P004"/>
    </source>
</evidence>
<dbReference type="EnsemblPlants" id="Zm00001eb015370_T004">
    <property type="protein sequence ID" value="Zm00001eb015370_P004"/>
    <property type="gene ID" value="Zm00001eb015370"/>
</dbReference>
<evidence type="ECO:0000256" key="3">
    <source>
        <dbReference type="ARBA" id="ARBA00038344"/>
    </source>
</evidence>
<keyword evidence="5" id="KW-1185">Reference proteome</keyword>
<proteinExistence type="inferred from homology"/>
<dbReference type="InterPro" id="IPR051865">
    <property type="entry name" value="WD-repeat_CDT2_adapter"/>
</dbReference>
<evidence type="ECO:0008006" key="6">
    <source>
        <dbReference type="Google" id="ProtNLM"/>
    </source>
</evidence>
<dbReference type="Gene3D" id="2.130.10.10">
    <property type="entry name" value="YVTN repeat-like/Quinoprotein amine dehydrogenase"/>
    <property type="match status" value="1"/>
</dbReference>
<dbReference type="PANTHER" id="PTHR22852:SF0">
    <property type="entry name" value="DENTICLELESS PROTEIN HOMOLOG"/>
    <property type="match status" value="1"/>
</dbReference>
<dbReference type="AlphaFoldDB" id="A0A804LJF5"/>